<keyword evidence="3" id="KW-1185">Reference proteome</keyword>
<sequence>MPDTTAIKDKQQVENSLSEAEKFLESLNLPDSQSQEADEQETKTDPNDIMSFLDEISNYPPTQDDTAEEKMKQTSKSSQPEETKSQAQAQAQTQTQTQTQHEQLPPQQQEQESSWKAWGNSFWSQASAAVKTTTEQINRSVASDSATKLLESRVKTLQSLVNKENIEKLGTGLKNLTTTFLETVAPPISEHELVEVWLSYDMVGYSGLEALVYRAFARVIEHTESGQVVVRNPNSEDSSSSKEMDPTHRDLNMCESTIDGTKLAKANIDHLIKQHFVAEEKKQGETYNPQTGAVPVIHCPVFMAIQPVKMAMAPIDDQDTEQQQVSFIILMEDPTHRLKFKTYSQSLPLSWLDIPYEENEWVEDKMVDIIRMSVTSIAQDYVWTRMSGNATSTNIPTESDQVQEV</sequence>
<dbReference type="OrthoDB" id="5594977at2759"/>
<dbReference type="PANTHER" id="PTHR28265">
    <property type="entry name" value="MAINTENANCE OF TELOMERE CAPPING PROTEIN 1"/>
    <property type="match status" value="1"/>
</dbReference>
<evidence type="ECO:0000313" key="3">
    <source>
        <dbReference type="Proteomes" id="UP000054107"/>
    </source>
</evidence>
<dbReference type="EMBL" id="LN734023">
    <property type="protein sequence ID" value="CEP19295.1"/>
    <property type="molecule type" value="Genomic_DNA"/>
</dbReference>
<dbReference type="Pfam" id="PF10310">
    <property type="entry name" value="DUF5427"/>
    <property type="match status" value="1"/>
</dbReference>
<evidence type="ECO:0000313" key="2">
    <source>
        <dbReference type="EMBL" id="CEP19295.1"/>
    </source>
</evidence>
<feature type="region of interest" description="Disordered" evidence="1">
    <location>
        <begin position="24"/>
        <end position="115"/>
    </location>
</feature>
<accession>A0A0B7NUS9</accession>
<name>A0A0B7NUS9_9FUNG</name>
<dbReference type="PANTHER" id="PTHR28265:SF1">
    <property type="entry name" value="MAINTENANCE OF TELOMERE CAPPING PROTEIN 1"/>
    <property type="match status" value="1"/>
</dbReference>
<gene>
    <name evidence="2" type="primary">PARPA_13609.1 scaffold 47020</name>
</gene>
<protein>
    <recommendedName>
        <fullName evidence="4">Maintenance of telomere capping protein 1</fullName>
    </recommendedName>
</protein>
<dbReference type="Proteomes" id="UP000054107">
    <property type="component" value="Unassembled WGS sequence"/>
</dbReference>
<reference evidence="2 3" key="1">
    <citation type="submission" date="2014-09" db="EMBL/GenBank/DDBJ databases">
        <authorList>
            <person name="Ellenberger Sabrina"/>
        </authorList>
    </citation>
    <scope>NUCLEOTIDE SEQUENCE [LARGE SCALE GENOMIC DNA]</scope>
    <source>
        <strain evidence="2 3">CBS 412.66</strain>
    </source>
</reference>
<feature type="compositionally biased region" description="Basic and acidic residues" evidence="1">
    <location>
        <begin position="239"/>
        <end position="248"/>
    </location>
</feature>
<dbReference type="AlphaFoldDB" id="A0A0B7NUS9"/>
<evidence type="ECO:0000256" key="1">
    <source>
        <dbReference type="SAM" id="MobiDB-lite"/>
    </source>
</evidence>
<dbReference type="STRING" id="35722.A0A0B7NUS9"/>
<feature type="compositionally biased region" description="Low complexity" evidence="1">
    <location>
        <begin position="85"/>
        <end position="114"/>
    </location>
</feature>
<feature type="region of interest" description="Disordered" evidence="1">
    <location>
        <begin position="228"/>
        <end position="248"/>
    </location>
</feature>
<organism evidence="2 3">
    <name type="scientific">Parasitella parasitica</name>
    <dbReference type="NCBI Taxonomy" id="35722"/>
    <lineage>
        <taxon>Eukaryota</taxon>
        <taxon>Fungi</taxon>
        <taxon>Fungi incertae sedis</taxon>
        <taxon>Mucoromycota</taxon>
        <taxon>Mucoromycotina</taxon>
        <taxon>Mucoromycetes</taxon>
        <taxon>Mucorales</taxon>
        <taxon>Mucorineae</taxon>
        <taxon>Mucoraceae</taxon>
        <taxon>Parasitella</taxon>
    </lineage>
</organism>
<proteinExistence type="predicted"/>
<evidence type="ECO:0008006" key="4">
    <source>
        <dbReference type="Google" id="ProtNLM"/>
    </source>
</evidence>
<dbReference type="InterPro" id="IPR018814">
    <property type="entry name" value="DUF5427"/>
</dbReference>